<comment type="subcellular location">
    <subcellularLocation>
        <location evidence="8">Cell membrane</location>
        <topology evidence="8">Single-pass membrane protein</topology>
    </subcellularLocation>
    <text evidence="8">Colocalized with FtsZ to the nascent septal site.</text>
</comment>
<evidence type="ECO:0000313" key="11">
    <source>
        <dbReference type="Proteomes" id="UP000823989"/>
    </source>
</evidence>
<keyword evidence="1 8" id="KW-0132">Cell division</keyword>
<dbReference type="GO" id="GO:0000921">
    <property type="term" value="P:septin ring assembly"/>
    <property type="evidence" value="ECO:0007669"/>
    <property type="project" value="InterPro"/>
</dbReference>
<evidence type="ECO:0000313" key="10">
    <source>
        <dbReference type="EMBL" id="HIW12966.1"/>
    </source>
</evidence>
<comment type="function">
    <text evidence="8">Negative regulator of FtsZ ring formation; modulates the frequency and position of FtsZ ring formation. Inhibits FtsZ ring formation at polar sites. Interacts either with FtsZ or with one of its binding partners to promote depolymerization.</text>
</comment>
<evidence type="ECO:0000256" key="2">
    <source>
        <dbReference type="ARBA" id="ARBA00022692"/>
    </source>
</evidence>
<protein>
    <recommendedName>
        <fullName evidence="8">Septation ring formation regulator EzrA</fullName>
    </recommendedName>
</protein>
<evidence type="ECO:0000256" key="6">
    <source>
        <dbReference type="ARBA" id="ARBA00023210"/>
    </source>
</evidence>
<keyword evidence="5 8" id="KW-0472">Membrane</keyword>
<dbReference type="Proteomes" id="UP000823989">
    <property type="component" value="Unassembled WGS sequence"/>
</dbReference>
<proteinExistence type="inferred from homology"/>
<evidence type="ECO:0000256" key="1">
    <source>
        <dbReference type="ARBA" id="ARBA00022618"/>
    </source>
</evidence>
<feature type="transmembrane region" description="Helical" evidence="9">
    <location>
        <begin position="6"/>
        <end position="23"/>
    </location>
</feature>
<dbReference type="EMBL" id="DXHR01000025">
    <property type="protein sequence ID" value="HIW12966.1"/>
    <property type="molecule type" value="Genomic_DNA"/>
</dbReference>
<gene>
    <name evidence="8" type="primary">ezrA</name>
    <name evidence="10" type="ORF">H9891_07380</name>
</gene>
<evidence type="ECO:0000256" key="7">
    <source>
        <dbReference type="ARBA" id="ARBA00023306"/>
    </source>
</evidence>
<reference evidence="10" key="2">
    <citation type="submission" date="2021-04" db="EMBL/GenBank/DDBJ databases">
        <authorList>
            <person name="Gilroy R."/>
        </authorList>
    </citation>
    <scope>NUCLEOTIDE SEQUENCE</scope>
    <source>
        <strain evidence="10">ChiHjej13B12-752</strain>
    </source>
</reference>
<evidence type="ECO:0000256" key="9">
    <source>
        <dbReference type="SAM" id="Phobius"/>
    </source>
</evidence>
<organism evidence="10 11">
    <name type="scientific">Candidatus Salinicoccus stercoripullorum</name>
    <dbReference type="NCBI Taxonomy" id="2838756"/>
    <lineage>
        <taxon>Bacteria</taxon>
        <taxon>Bacillati</taxon>
        <taxon>Bacillota</taxon>
        <taxon>Bacilli</taxon>
        <taxon>Bacillales</taxon>
        <taxon>Staphylococcaceae</taxon>
        <taxon>Salinicoccus</taxon>
    </lineage>
</organism>
<accession>A0A9D1QHN5</accession>
<evidence type="ECO:0000256" key="5">
    <source>
        <dbReference type="ARBA" id="ARBA00023136"/>
    </source>
</evidence>
<dbReference type="GO" id="GO:0005886">
    <property type="term" value="C:plasma membrane"/>
    <property type="evidence" value="ECO:0007669"/>
    <property type="project" value="UniProtKB-SubCell"/>
</dbReference>
<keyword evidence="6 8" id="KW-0717">Septation</keyword>
<keyword evidence="8" id="KW-1003">Cell membrane</keyword>
<name>A0A9D1QHN5_9STAP</name>
<sequence>MWVYVLIVLILLVIIGMGALLYMRNIRKDEINSQQSRLEEVKSLPLQDTLVKVKDYNLHGEALTLYKKWQSDWQDALNSSLTEAEKELDSASEDIDRFRFSDGREKTRSVKEHLDGVEKQYQALTSEIGQLLDSNEAGERSFNESEKLYREAKRDVLANGHKFGDSQPSLEKLIETYEPELQEYEQLVNAGNYVTANKHISDVHEELSILKENMDEIPLLIKDVQKELPQQFQEIRFGCRDLKAEGYDLEHIKVEGKLSTLKGKLNLVEPLITRLELDEARAILDDINTQLDDMLELVEHEVRSKTKVDHEQHIITDDLFHAKDLNYTLRAEINYVKEQFHINESDIHKVQKFEHEIENLIDVYDEITTEMRKTTARYSEVLDNLEYIKGNIGAINDEQKQIQEYLITLREDEAEARENALLVQDRKEDIYRELMGSNMSSVPEKFLVMKNELDIDVKEIHKYFERRPLNVQYIKDKVNHTVLLLNKFDQEAYEILQEARLTELMIQYGNRYRRDDHDFNTMLNEAERLFKENRYKRALEIAKNGLEKVEPGAAARIEKEFDNE</sequence>
<dbReference type="HAMAP" id="MF_00728">
    <property type="entry name" value="EzrA"/>
    <property type="match status" value="1"/>
</dbReference>
<keyword evidence="3 8" id="KW-1133">Transmembrane helix</keyword>
<dbReference type="Pfam" id="PF06160">
    <property type="entry name" value="EzrA"/>
    <property type="match status" value="1"/>
</dbReference>
<keyword evidence="2 8" id="KW-0812">Transmembrane</keyword>
<feature type="topological domain" description="Cytoplasmic" evidence="8">
    <location>
        <begin position="24"/>
        <end position="564"/>
    </location>
</feature>
<feature type="coiled-coil region" evidence="8">
    <location>
        <begin position="74"/>
        <end position="134"/>
    </location>
</feature>
<dbReference type="InterPro" id="IPR010379">
    <property type="entry name" value="EzrA"/>
</dbReference>
<feature type="topological domain" description="Extracellular" evidence="8">
    <location>
        <begin position="1"/>
        <end position="4"/>
    </location>
</feature>
<evidence type="ECO:0000256" key="3">
    <source>
        <dbReference type="ARBA" id="ARBA00022989"/>
    </source>
</evidence>
<dbReference type="GO" id="GO:0000917">
    <property type="term" value="P:division septum assembly"/>
    <property type="evidence" value="ECO:0007669"/>
    <property type="project" value="UniProtKB-KW"/>
</dbReference>
<dbReference type="GO" id="GO:0005940">
    <property type="term" value="C:septin ring"/>
    <property type="evidence" value="ECO:0007669"/>
    <property type="project" value="InterPro"/>
</dbReference>
<evidence type="ECO:0000256" key="8">
    <source>
        <dbReference type="HAMAP-Rule" id="MF_00728"/>
    </source>
</evidence>
<comment type="caution">
    <text evidence="10">The sequence shown here is derived from an EMBL/GenBank/DDBJ whole genome shotgun (WGS) entry which is preliminary data.</text>
</comment>
<keyword evidence="4 8" id="KW-0175">Coiled coil</keyword>
<comment type="similarity">
    <text evidence="8">Belongs to the EzrA family.</text>
</comment>
<reference evidence="10" key="1">
    <citation type="journal article" date="2021" name="PeerJ">
        <title>Extensive microbial diversity within the chicken gut microbiome revealed by metagenomics and culture.</title>
        <authorList>
            <person name="Gilroy R."/>
            <person name="Ravi A."/>
            <person name="Getino M."/>
            <person name="Pursley I."/>
            <person name="Horton D.L."/>
            <person name="Alikhan N.F."/>
            <person name="Baker D."/>
            <person name="Gharbi K."/>
            <person name="Hall N."/>
            <person name="Watson M."/>
            <person name="Adriaenssens E.M."/>
            <person name="Foster-Nyarko E."/>
            <person name="Jarju S."/>
            <person name="Secka A."/>
            <person name="Antonio M."/>
            <person name="Oren A."/>
            <person name="Chaudhuri R.R."/>
            <person name="La Ragione R."/>
            <person name="Hildebrand F."/>
            <person name="Pallen M.J."/>
        </authorList>
    </citation>
    <scope>NUCLEOTIDE SEQUENCE</scope>
    <source>
        <strain evidence="10">ChiHjej13B12-752</strain>
    </source>
</reference>
<keyword evidence="7 8" id="KW-0131">Cell cycle</keyword>
<evidence type="ECO:0000256" key="4">
    <source>
        <dbReference type="ARBA" id="ARBA00023054"/>
    </source>
</evidence>
<dbReference type="AlphaFoldDB" id="A0A9D1QHN5"/>